<dbReference type="InterPro" id="IPR001466">
    <property type="entry name" value="Beta-lactam-related"/>
</dbReference>
<dbReference type="Gene3D" id="3.40.710.10">
    <property type="entry name" value="DD-peptidase/beta-lactamase superfamily"/>
    <property type="match status" value="1"/>
</dbReference>
<dbReference type="EMBL" id="CAEZZL010000003">
    <property type="protein sequence ID" value="CAB4752590.1"/>
    <property type="molecule type" value="Genomic_DNA"/>
</dbReference>
<dbReference type="Pfam" id="PF00144">
    <property type="entry name" value="Beta-lactamase"/>
    <property type="match status" value="1"/>
</dbReference>
<evidence type="ECO:0000313" key="3">
    <source>
        <dbReference type="EMBL" id="CAB4670082.1"/>
    </source>
</evidence>
<evidence type="ECO:0000313" key="2">
    <source>
        <dbReference type="EMBL" id="CAB4367323.1"/>
    </source>
</evidence>
<dbReference type="PANTHER" id="PTHR43319">
    <property type="entry name" value="BETA-LACTAMASE-RELATED"/>
    <property type="match status" value="1"/>
</dbReference>
<evidence type="ECO:0000259" key="1">
    <source>
        <dbReference type="Pfam" id="PF00144"/>
    </source>
</evidence>
<protein>
    <submittedName>
        <fullName evidence="2">Unannotated protein</fullName>
    </submittedName>
</protein>
<accession>A0A6J6AEQ4</accession>
<dbReference type="PANTHER" id="PTHR43319:SF3">
    <property type="entry name" value="BETA-LACTAMASE-RELATED DOMAIN-CONTAINING PROTEIN"/>
    <property type="match status" value="1"/>
</dbReference>
<evidence type="ECO:0000313" key="4">
    <source>
        <dbReference type="EMBL" id="CAB4752590.1"/>
    </source>
</evidence>
<dbReference type="EMBL" id="CAETWZ010000005">
    <property type="protein sequence ID" value="CAB4367323.1"/>
    <property type="molecule type" value="Genomic_DNA"/>
</dbReference>
<organism evidence="2">
    <name type="scientific">freshwater metagenome</name>
    <dbReference type="NCBI Taxonomy" id="449393"/>
    <lineage>
        <taxon>unclassified sequences</taxon>
        <taxon>metagenomes</taxon>
        <taxon>ecological metagenomes</taxon>
    </lineage>
</organism>
<dbReference type="InterPro" id="IPR012338">
    <property type="entry name" value="Beta-lactam/transpept-like"/>
</dbReference>
<dbReference type="InterPro" id="IPR052907">
    <property type="entry name" value="Beta-lactamase/esterase"/>
</dbReference>
<proteinExistence type="predicted"/>
<dbReference type="EMBL" id="CAEZXA010000026">
    <property type="protein sequence ID" value="CAB4670082.1"/>
    <property type="molecule type" value="Genomic_DNA"/>
</dbReference>
<name>A0A6J6AEQ4_9ZZZZ</name>
<gene>
    <name evidence="3" type="ORF">UFOPK2334_00470</name>
    <name evidence="4" type="ORF">UFOPK2870_00131</name>
    <name evidence="2" type="ORF">UFOPK4179_00104</name>
</gene>
<dbReference type="AlphaFoldDB" id="A0A6J6AEQ4"/>
<sequence length="389" mass="41788">MSILTVDAVAPGWEPVRDAFLHSFDVKEDRGAGVAVYHRGRCVVDLVGGWRDREQTLPYDADTLQLVFSTTKGITSIAIAMCVERELLSYEEKVSTYWPEFAAKGKTDVTVAQLLSHRVGLYTVEGDITLTDALDWNTITSRLADTAPLFPIDSTHGYHAITFGWLAGELVRRVTGKSLGQFVHDEIAEPLGVEMHVGLPPSLEPRVAHLMAHPIPKFSPEEIKTLMEISGPGTKGAAALSLNGAFGQGAFNKKEVHQAQIPGANGISNARSLARIYAALVSDVDGVHLLGESTRNRAATSNTPHGELDVILQSATNFGMGFMLHSERTPFSGPTSFGHNGAGGSCAFAQPSRELGFAYVMNTMMTTGADGDPRPERLIAAVSRCADAE</sequence>
<reference evidence="2" key="1">
    <citation type="submission" date="2020-05" db="EMBL/GenBank/DDBJ databases">
        <authorList>
            <person name="Chiriac C."/>
            <person name="Salcher M."/>
            <person name="Ghai R."/>
            <person name="Kavagutti S V."/>
        </authorList>
    </citation>
    <scope>NUCLEOTIDE SEQUENCE</scope>
</reference>
<dbReference type="SUPFAM" id="SSF56601">
    <property type="entry name" value="beta-lactamase/transpeptidase-like"/>
    <property type="match status" value="1"/>
</dbReference>
<feature type="domain" description="Beta-lactamase-related" evidence="1">
    <location>
        <begin position="30"/>
        <end position="373"/>
    </location>
</feature>